<dbReference type="EMBL" id="QMIF01000008">
    <property type="protein sequence ID" value="TVM33037.1"/>
    <property type="molecule type" value="Genomic_DNA"/>
</dbReference>
<dbReference type="RefSeq" id="WP_144305765.1">
    <property type="nucleotide sequence ID" value="NZ_QMIF01000008.1"/>
</dbReference>
<gene>
    <name evidence="1" type="ORF">DQK91_12795</name>
</gene>
<proteinExistence type="predicted"/>
<protein>
    <submittedName>
        <fullName evidence="1">Uncharacterized protein</fullName>
    </submittedName>
</protein>
<comment type="caution">
    <text evidence="1">The sequence shown here is derived from an EMBL/GenBank/DDBJ whole genome shotgun (WGS) entry which is preliminary data.</text>
</comment>
<dbReference type="OrthoDB" id="7063157at2"/>
<sequence length="128" mass="14675">MQNGTDKLTPWKPSRNVSRQISLIAVKDDSESLRFIFSLGKLHPFLIVKFDSHLAYCKSNETYTEGKEHAEIQEAPFFTVEDSPWLQRLARDNSIDSDAFTHFVILAKAARIDVIAANPPTMRWHNED</sequence>
<accession>A0A6P1ZHF7</accession>
<reference evidence="1 2" key="1">
    <citation type="submission" date="2018-06" db="EMBL/GenBank/DDBJ databases">
        <title>Complete genome of Desulfovibrio marinus P48SEP.</title>
        <authorList>
            <person name="Crispim J.S."/>
            <person name="Vidigal P.M.P."/>
            <person name="Silva L.C.F."/>
            <person name="Araujo L.C."/>
            <person name="Laguardia C.N."/>
            <person name="Dias R.S."/>
            <person name="Sousa M.P."/>
            <person name="Paula S.O."/>
            <person name="Silva C."/>
        </authorList>
    </citation>
    <scope>NUCLEOTIDE SEQUENCE [LARGE SCALE GENOMIC DNA]</scope>
    <source>
        <strain evidence="1 2">P48SEP</strain>
    </source>
</reference>
<dbReference type="AlphaFoldDB" id="A0A6P1ZHF7"/>
<organism evidence="1 2">
    <name type="scientific">Oceanidesulfovibrio marinus</name>
    <dbReference type="NCBI Taxonomy" id="370038"/>
    <lineage>
        <taxon>Bacteria</taxon>
        <taxon>Pseudomonadati</taxon>
        <taxon>Thermodesulfobacteriota</taxon>
        <taxon>Desulfovibrionia</taxon>
        <taxon>Desulfovibrionales</taxon>
        <taxon>Desulfovibrionaceae</taxon>
        <taxon>Oceanidesulfovibrio</taxon>
    </lineage>
</organism>
<dbReference type="Proteomes" id="UP000434052">
    <property type="component" value="Unassembled WGS sequence"/>
</dbReference>
<evidence type="ECO:0000313" key="2">
    <source>
        <dbReference type="Proteomes" id="UP000434052"/>
    </source>
</evidence>
<name>A0A6P1ZHF7_9BACT</name>
<evidence type="ECO:0000313" key="1">
    <source>
        <dbReference type="EMBL" id="TVM33037.1"/>
    </source>
</evidence>